<evidence type="ECO:0000313" key="1">
    <source>
        <dbReference type="EMBL" id="CAG8752921.1"/>
    </source>
</evidence>
<proteinExistence type="predicted"/>
<protein>
    <submittedName>
        <fullName evidence="1">3571_t:CDS:1</fullName>
    </submittedName>
</protein>
<feature type="non-terminal residue" evidence="1">
    <location>
        <position position="1"/>
    </location>
</feature>
<organism evidence="1 2">
    <name type="scientific">Racocetra persica</name>
    <dbReference type="NCBI Taxonomy" id="160502"/>
    <lineage>
        <taxon>Eukaryota</taxon>
        <taxon>Fungi</taxon>
        <taxon>Fungi incertae sedis</taxon>
        <taxon>Mucoromycota</taxon>
        <taxon>Glomeromycotina</taxon>
        <taxon>Glomeromycetes</taxon>
        <taxon>Diversisporales</taxon>
        <taxon>Gigasporaceae</taxon>
        <taxon>Racocetra</taxon>
    </lineage>
</organism>
<dbReference type="Proteomes" id="UP000789920">
    <property type="component" value="Unassembled WGS sequence"/>
</dbReference>
<name>A0ACA9QKY9_9GLOM</name>
<gene>
    <name evidence="1" type="ORF">RPERSI_LOCUS14386</name>
</gene>
<evidence type="ECO:0000313" key="2">
    <source>
        <dbReference type="Proteomes" id="UP000789920"/>
    </source>
</evidence>
<sequence length="439" mass="48218">LKYRICKKDFDAIINHDSVNGGTYGTNFMALQTDKSNVSISLQGCTQDCFMAVEIDFDQKKLYNSIGDNNYACFSSNYSANINVDMHVEYTGISPNSKHPAPPSLTYEYCLKGINIETGAPMNPKSDPGIASCISHLLEQTAPAFYPGPFGNYLNIEAKRYLDYPINNSNPSIARLVFASKNYLTYLSIFYDGIKYSFDQLNHILPNIVDDLTPHAKTGPNMALINILLIFSTIIGAINFAPFILPLGTIAGADFGNSEGPVRNLGDLQNQAETNMLNSLQSVADDIFNNGVNYTLIDKYIDFNDSQYSDVNVGNALLPGLKAAFASHILTFYGVVVCKPDNIQSICEHGNNSLCCDWEAVTRTGQLVCLERFKCNNPVGPPDNCIIQGGYVNGGGGVKNDLINRIAMYGSLFDACQAMFNLPLNGWNITLDDCTNYRK</sequence>
<dbReference type="EMBL" id="CAJVQC010033068">
    <property type="protein sequence ID" value="CAG8752921.1"/>
    <property type="molecule type" value="Genomic_DNA"/>
</dbReference>
<comment type="caution">
    <text evidence="1">The sequence shown here is derived from an EMBL/GenBank/DDBJ whole genome shotgun (WGS) entry which is preliminary data.</text>
</comment>
<accession>A0ACA9QKY9</accession>
<feature type="non-terminal residue" evidence="1">
    <location>
        <position position="439"/>
    </location>
</feature>
<keyword evidence="2" id="KW-1185">Reference proteome</keyword>
<reference evidence="1" key="1">
    <citation type="submission" date="2021-06" db="EMBL/GenBank/DDBJ databases">
        <authorList>
            <person name="Kallberg Y."/>
            <person name="Tangrot J."/>
            <person name="Rosling A."/>
        </authorList>
    </citation>
    <scope>NUCLEOTIDE SEQUENCE</scope>
    <source>
        <strain evidence="1">MA461A</strain>
    </source>
</reference>